<protein>
    <submittedName>
        <fullName evidence="3">Uncharacterized protein</fullName>
    </submittedName>
</protein>
<dbReference type="AlphaFoldDB" id="A0ABD0M9L2"/>
<feature type="transmembrane region" description="Helical" evidence="2">
    <location>
        <begin position="75"/>
        <end position="101"/>
    </location>
</feature>
<feature type="compositionally biased region" description="Low complexity" evidence="1">
    <location>
        <begin position="146"/>
        <end position="157"/>
    </location>
</feature>
<evidence type="ECO:0000313" key="4">
    <source>
        <dbReference type="Proteomes" id="UP001519460"/>
    </source>
</evidence>
<reference evidence="3 4" key="1">
    <citation type="journal article" date="2023" name="Sci. Data">
        <title>Genome assembly of the Korean intertidal mud-creeper Batillaria attramentaria.</title>
        <authorList>
            <person name="Patra A.K."/>
            <person name="Ho P.T."/>
            <person name="Jun S."/>
            <person name="Lee S.J."/>
            <person name="Kim Y."/>
            <person name="Won Y.J."/>
        </authorList>
    </citation>
    <scope>NUCLEOTIDE SEQUENCE [LARGE SCALE GENOMIC DNA]</scope>
    <source>
        <strain evidence="3">Wonlab-2016</strain>
    </source>
</reference>
<keyword evidence="2" id="KW-1133">Transmembrane helix</keyword>
<name>A0ABD0M9L2_9CAEN</name>
<feature type="region of interest" description="Disordered" evidence="1">
    <location>
        <begin position="133"/>
        <end position="161"/>
    </location>
</feature>
<organism evidence="3 4">
    <name type="scientific">Batillaria attramentaria</name>
    <dbReference type="NCBI Taxonomy" id="370345"/>
    <lineage>
        <taxon>Eukaryota</taxon>
        <taxon>Metazoa</taxon>
        <taxon>Spiralia</taxon>
        <taxon>Lophotrochozoa</taxon>
        <taxon>Mollusca</taxon>
        <taxon>Gastropoda</taxon>
        <taxon>Caenogastropoda</taxon>
        <taxon>Sorbeoconcha</taxon>
        <taxon>Cerithioidea</taxon>
        <taxon>Batillariidae</taxon>
        <taxon>Batillaria</taxon>
    </lineage>
</organism>
<dbReference type="Proteomes" id="UP001519460">
    <property type="component" value="Unassembled WGS sequence"/>
</dbReference>
<feature type="region of interest" description="Disordered" evidence="1">
    <location>
        <begin position="211"/>
        <end position="234"/>
    </location>
</feature>
<evidence type="ECO:0000256" key="1">
    <source>
        <dbReference type="SAM" id="MobiDB-lite"/>
    </source>
</evidence>
<dbReference type="EMBL" id="JACVVK020000003">
    <property type="protein sequence ID" value="KAK7507918.1"/>
    <property type="molecule type" value="Genomic_DNA"/>
</dbReference>
<keyword evidence="2" id="KW-0812">Transmembrane</keyword>
<feature type="transmembrane region" description="Helical" evidence="2">
    <location>
        <begin position="43"/>
        <end position="63"/>
    </location>
</feature>
<keyword evidence="2" id="KW-0472">Membrane</keyword>
<gene>
    <name evidence="3" type="ORF">BaRGS_00000883</name>
</gene>
<evidence type="ECO:0000256" key="2">
    <source>
        <dbReference type="SAM" id="Phobius"/>
    </source>
</evidence>
<proteinExistence type="predicted"/>
<comment type="caution">
    <text evidence="3">The sequence shown here is derived from an EMBL/GenBank/DDBJ whole genome shotgun (WGS) entry which is preliminary data.</text>
</comment>
<feature type="transmembrane region" description="Helical" evidence="2">
    <location>
        <begin position="6"/>
        <end position="31"/>
    </location>
</feature>
<keyword evidence="4" id="KW-1185">Reference proteome</keyword>
<sequence length="397" mass="42379">MCLPEWFKAVQGLHCIALGLMLLACGHALFTNCCLRHVTYSRMVELSAGVGGMVGFVGAMVYVTKTSPVLKMNRAITYSWAFGADVASCIIVVIIAGVIGVSNGREDGEDRSLILEEIHQHDLPSGHRHRLVGVSSSQLERQDSATSTTSPRPTRSTGPNTEVFVVQTNYPAIPDPTHRTTANMCLKTAGCRDLNIPCGVSSQRCCHQSSSTTVVDETKQDQTTESRTMPDQRHLSSCLPGDGQSACSSSGLSCACTKKPFTSPKAKPARIEACLPPYIAHDPKNASGSVCTCDFSEKSSKVSTPVTPACPLPPYHAADLHNHLGSGCCSWSEKNLNSNESLPVCQCHDDDVAAAKAAPLVEASAPPPEYSHTDFATAQFFANSDTVLIGDGPRREQ</sequence>
<accession>A0ABD0M9L2</accession>
<dbReference type="Gene3D" id="1.20.140.150">
    <property type="match status" value="1"/>
</dbReference>
<evidence type="ECO:0000313" key="3">
    <source>
        <dbReference type="EMBL" id="KAK7507918.1"/>
    </source>
</evidence>
<feature type="compositionally biased region" description="Basic and acidic residues" evidence="1">
    <location>
        <begin position="216"/>
        <end position="234"/>
    </location>
</feature>